<evidence type="ECO:0000313" key="2">
    <source>
        <dbReference type="Proteomes" id="UP000468591"/>
    </source>
</evidence>
<proteinExistence type="predicted"/>
<dbReference type="AlphaFoldDB" id="A0A6P0CCY0"/>
<organism evidence="1 2">
    <name type="scientific">Sulfitobacter sediminilitoris</name>
    <dbReference type="NCBI Taxonomy" id="2698830"/>
    <lineage>
        <taxon>Bacteria</taxon>
        <taxon>Pseudomonadati</taxon>
        <taxon>Pseudomonadota</taxon>
        <taxon>Alphaproteobacteria</taxon>
        <taxon>Rhodobacterales</taxon>
        <taxon>Roseobacteraceae</taxon>
        <taxon>Sulfitobacter</taxon>
    </lineage>
</organism>
<protein>
    <recommendedName>
        <fullName evidence="3">Tetratricopeptide repeat protein</fullName>
    </recommendedName>
</protein>
<dbReference type="RefSeq" id="WP_164354129.1">
    <property type="nucleotide sequence ID" value="NZ_JAABNT010000007.1"/>
</dbReference>
<keyword evidence="2" id="KW-1185">Reference proteome</keyword>
<evidence type="ECO:0008006" key="3">
    <source>
        <dbReference type="Google" id="ProtNLM"/>
    </source>
</evidence>
<accession>A0A6P0CCY0</accession>
<dbReference type="Proteomes" id="UP000468591">
    <property type="component" value="Unassembled WGS sequence"/>
</dbReference>
<reference evidence="1 2" key="1">
    <citation type="submission" date="2020-01" db="EMBL/GenBank/DDBJ databases">
        <title>Sulfitobacter sediminilitoris sp. nov., isolated from a tidal flat.</title>
        <authorList>
            <person name="Park S."/>
            <person name="Yoon J.-H."/>
        </authorList>
    </citation>
    <scope>NUCLEOTIDE SEQUENCE [LARGE SCALE GENOMIC DNA]</scope>
    <source>
        <strain evidence="1 2">JBTF-M27</strain>
    </source>
</reference>
<dbReference type="EMBL" id="JAABNT010000007">
    <property type="protein sequence ID" value="NEK23200.1"/>
    <property type="molecule type" value="Genomic_DNA"/>
</dbReference>
<gene>
    <name evidence="1" type="ORF">GV827_12400</name>
</gene>
<sequence length="76" mass="8310">MLADRAAPDLVANIALLAAANVLAGQDDVAKRHYARLLELANDFEPREFAQLPFREKSVATMIPDALSSLRMQTGE</sequence>
<name>A0A6P0CCY0_9RHOB</name>
<evidence type="ECO:0000313" key="1">
    <source>
        <dbReference type="EMBL" id="NEK23200.1"/>
    </source>
</evidence>
<comment type="caution">
    <text evidence="1">The sequence shown here is derived from an EMBL/GenBank/DDBJ whole genome shotgun (WGS) entry which is preliminary data.</text>
</comment>